<name>A0ABS8VFV4_DATST</name>
<proteinExistence type="predicted"/>
<keyword evidence="2" id="KW-1185">Reference proteome</keyword>
<dbReference type="EMBL" id="JACEIK010004259">
    <property type="protein sequence ID" value="MCD9644835.1"/>
    <property type="molecule type" value="Genomic_DNA"/>
</dbReference>
<gene>
    <name evidence="1" type="ORF">HAX54_033284</name>
</gene>
<reference evidence="1 2" key="1">
    <citation type="journal article" date="2021" name="BMC Genomics">
        <title>Datura genome reveals duplications of psychoactive alkaloid biosynthetic genes and high mutation rate following tissue culture.</title>
        <authorList>
            <person name="Rajewski A."/>
            <person name="Carter-House D."/>
            <person name="Stajich J."/>
            <person name="Litt A."/>
        </authorList>
    </citation>
    <scope>NUCLEOTIDE SEQUENCE [LARGE SCALE GENOMIC DNA]</scope>
    <source>
        <strain evidence="1">AR-01</strain>
    </source>
</reference>
<comment type="caution">
    <text evidence="1">The sequence shown here is derived from an EMBL/GenBank/DDBJ whole genome shotgun (WGS) entry which is preliminary data.</text>
</comment>
<sequence length="79" mass="8943">PPLCEGLGHPNWPLWHGLIVEGYWKFAAWHCIVEVTWTWSRSRHGYGTSVVAQRGHCDMFLGVHICRRGTLAGMAAHFS</sequence>
<evidence type="ECO:0000313" key="1">
    <source>
        <dbReference type="EMBL" id="MCD9644835.1"/>
    </source>
</evidence>
<organism evidence="1 2">
    <name type="scientific">Datura stramonium</name>
    <name type="common">Jimsonweed</name>
    <name type="synonym">Common thornapple</name>
    <dbReference type="NCBI Taxonomy" id="4076"/>
    <lineage>
        <taxon>Eukaryota</taxon>
        <taxon>Viridiplantae</taxon>
        <taxon>Streptophyta</taxon>
        <taxon>Embryophyta</taxon>
        <taxon>Tracheophyta</taxon>
        <taxon>Spermatophyta</taxon>
        <taxon>Magnoliopsida</taxon>
        <taxon>eudicotyledons</taxon>
        <taxon>Gunneridae</taxon>
        <taxon>Pentapetalae</taxon>
        <taxon>asterids</taxon>
        <taxon>lamiids</taxon>
        <taxon>Solanales</taxon>
        <taxon>Solanaceae</taxon>
        <taxon>Solanoideae</taxon>
        <taxon>Datureae</taxon>
        <taxon>Datura</taxon>
    </lineage>
</organism>
<protein>
    <submittedName>
        <fullName evidence="1">Uncharacterized protein</fullName>
    </submittedName>
</protein>
<accession>A0ABS8VFV4</accession>
<evidence type="ECO:0000313" key="2">
    <source>
        <dbReference type="Proteomes" id="UP000823775"/>
    </source>
</evidence>
<feature type="non-terminal residue" evidence="1">
    <location>
        <position position="1"/>
    </location>
</feature>
<dbReference type="Proteomes" id="UP000823775">
    <property type="component" value="Unassembled WGS sequence"/>
</dbReference>